<organism evidence="13 14">
    <name type="scientific">Phytoactinopolyspora halophila</name>
    <dbReference type="NCBI Taxonomy" id="1981511"/>
    <lineage>
        <taxon>Bacteria</taxon>
        <taxon>Bacillati</taxon>
        <taxon>Actinomycetota</taxon>
        <taxon>Actinomycetes</taxon>
        <taxon>Jiangellales</taxon>
        <taxon>Jiangellaceae</taxon>
        <taxon>Phytoactinopolyspora</taxon>
    </lineage>
</organism>
<keyword evidence="4" id="KW-0378">Hydrolase</keyword>
<evidence type="ECO:0000256" key="5">
    <source>
        <dbReference type="ARBA" id="ARBA00022825"/>
    </source>
</evidence>
<dbReference type="OrthoDB" id="8781117at2"/>
<dbReference type="Pfam" id="PF02983">
    <property type="entry name" value="Pro_Al_protease"/>
    <property type="match status" value="1"/>
</dbReference>
<evidence type="ECO:0000259" key="11">
    <source>
        <dbReference type="Pfam" id="PF00089"/>
    </source>
</evidence>
<name>A0A329R3T4_9ACTN</name>
<evidence type="ECO:0000256" key="2">
    <source>
        <dbReference type="ARBA" id="ARBA00022670"/>
    </source>
</evidence>
<evidence type="ECO:0000256" key="10">
    <source>
        <dbReference type="SAM" id="SignalP"/>
    </source>
</evidence>
<evidence type="ECO:0000256" key="8">
    <source>
        <dbReference type="PIRSR" id="PIRSR001134-1"/>
    </source>
</evidence>
<dbReference type="GO" id="GO:0006508">
    <property type="term" value="P:proteolysis"/>
    <property type="evidence" value="ECO:0007669"/>
    <property type="project" value="UniProtKB-KW"/>
</dbReference>
<keyword evidence="6" id="KW-0865">Zymogen</keyword>
<evidence type="ECO:0000256" key="6">
    <source>
        <dbReference type="ARBA" id="ARBA00023145"/>
    </source>
</evidence>
<dbReference type="Gene3D" id="3.30.300.50">
    <property type="match status" value="2"/>
</dbReference>
<evidence type="ECO:0000313" key="14">
    <source>
        <dbReference type="Proteomes" id="UP000250462"/>
    </source>
</evidence>
<feature type="domain" description="Peptidase S1" evidence="11">
    <location>
        <begin position="209"/>
        <end position="371"/>
    </location>
</feature>
<feature type="disulfide bond" evidence="9">
    <location>
        <begin position="207"/>
        <end position="224"/>
    </location>
</feature>
<feature type="active site" description="Charge relay system" evidence="8">
    <location>
        <position position="251"/>
    </location>
</feature>
<feature type="disulfide bond" evidence="9">
    <location>
        <begin position="326"/>
        <end position="354"/>
    </location>
</feature>
<reference evidence="13 14" key="1">
    <citation type="submission" date="2018-06" db="EMBL/GenBank/DDBJ databases">
        <title>Phytoactinopolyspora halophila sp. nov., a novel halophilic actinomycete isolated from a saline soil in China.</title>
        <authorList>
            <person name="Tang S.-K."/>
        </authorList>
    </citation>
    <scope>NUCLEOTIDE SEQUENCE [LARGE SCALE GENOMIC DNA]</scope>
    <source>
        <strain evidence="13 14">YIM 96934</strain>
    </source>
</reference>
<keyword evidence="7 9" id="KW-1015">Disulfide bond</keyword>
<dbReference type="InterPro" id="IPR033116">
    <property type="entry name" value="TRYPSIN_SER"/>
</dbReference>
<dbReference type="PRINTS" id="PR00861">
    <property type="entry name" value="ALYTICPTASE"/>
</dbReference>
<dbReference type="InterPro" id="IPR004236">
    <property type="entry name" value="Pept_S1_alpha_lytic"/>
</dbReference>
<comment type="caution">
    <text evidence="13">The sequence shown here is derived from an EMBL/GenBank/DDBJ whole genome shotgun (WGS) entry which is preliminary data.</text>
</comment>
<feature type="signal peptide" evidence="10">
    <location>
        <begin position="1"/>
        <end position="29"/>
    </location>
</feature>
<dbReference type="SUPFAM" id="SSF54806">
    <property type="entry name" value="Alpha-lytic protease prodomain"/>
    <property type="match status" value="1"/>
</dbReference>
<dbReference type="GO" id="GO:0004252">
    <property type="term" value="F:serine-type endopeptidase activity"/>
    <property type="evidence" value="ECO:0007669"/>
    <property type="project" value="InterPro"/>
</dbReference>
<feature type="active site" description="Charge relay system" evidence="8">
    <location>
        <position position="332"/>
    </location>
</feature>
<evidence type="ECO:0000256" key="1">
    <source>
        <dbReference type="ARBA" id="ARBA00007664"/>
    </source>
</evidence>
<dbReference type="EMBL" id="QMIG01000001">
    <property type="protein sequence ID" value="RAW18709.1"/>
    <property type="molecule type" value="Genomic_DNA"/>
</dbReference>
<accession>A0A329R3T4</accession>
<feature type="chain" id="PRO_5016331965" evidence="10">
    <location>
        <begin position="30"/>
        <end position="381"/>
    </location>
</feature>
<dbReference type="Gene3D" id="2.40.10.10">
    <property type="entry name" value="Trypsin-like serine proteases"/>
    <property type="match status" value="2"/>
</dbReference>
<keyword evidence="2" id="KW-0645">Protease</keyword>
<dbReference type="AlphaFoldDB" id="A0A329R3T4"/>
<dbReference type="InterPro" id="IPR018114">
    <property type="entry name" value="TRYPSIN_HIS"/>
</dbReference>
<feature type="domain" description="Peptidase S1A alpha-lytic prodomain" evidence="12">
    <location>
        <begin position="118"/>
        <end position="176"/>
    </location>
</feature>
<evidence type="ECO:0000256" key="7">
    <source>
        <dbReference type="ARBA" id="ARBA00023157"/>
    </source>
</evidence>
<dbReference type="CDD" id="cd21112">
    <property type="entry name" value="alphaLP-like"/>
    <property type="match status" value="1"/>
</dbReference>
<dbReference type="InterPro" id="IPR035070">
    <property type="entry name" value="Streptogrisin_prodomain"/>
</dbReference>
<dbReference type="InterPro" id="IPR009003">
    <property type="entry name" value="Peptidase_S1_PA"/>
</dbReference>
<protein>
    <submittedName>
        <fullName evidence="13">S1 family peptidase</fullName>
    </submittedName>
</protein>
<keyword evidence="3 10" id="KW-0732">Signal</keyword>
<dbReference type="PROSITE" id="PS00135">
    <property type="entry name" value="TRYPSIN_SER"/>
    <property type="match status" value="1"/>
</dbReference>
<evidence type="ECO:0000313" key="13">
    <source>
        <dbReference type="EMBL" id="RAW18709.1"/>
    </source>
</evidence>
<dbReference type="InterPro" id="IPR001316">
    <property type="entry name" value="Pept_S1A_streptogrisin"/>
</dbReference>
<dbReference type="PIRSF" id="PIRSF001134">
    <property type="entry name" value="Streptogrisin"/>
    <property type="match status" value="1"/>
</dbReference>
<dbReference type="RefSeq" id="WP_112256393.1">
    <property type="nucleotide sequence ID" value="NZ_QMIG01000001.1"/>
</dbReference>
<keyword evidence="5" id="KW-0720">Serine protease</keyword>
<evidence type="ECO:0000259" key="12">
    <source>
        <dbReference type="Pfam" id="PF02983"/>
    </source>
</evidence>
<dbReference type="SUPFAM" id="SSF50494">
    <property type="entry name" value="Trypsin-like serine proteases"/>
    <property type="match status" value="1"/>
</dbReference>
<evidence type="ECO:0000256" key="4">
    <source>
        <dbReference type="ARBA" id="ARBA00022801"/>
    </source>
</evidence>
<dbReference type="InterPro" id="IPR043504">
    <property type="entry name" value="Peptidase_S1_PA_chymotrypsin"/>
</dbReference>
<keyword evidence="14" id="KW-1185">Reference proteome</keyword>
<proteinExistence type="inferred from homology"/>
<dbReference type="Proteomes" id="UP000250462">
    <property type="component" value="Unassembled WGS sequence"/>
</dbReference>
<evidence type="ECO:0000256" key="9">
    <source>
        <dbReference type="PIRSR" id="PIRSR001134-2"/>
    </source>
</evidence>
<feature type="disulfide bond" evidence="9">
    <location>
        <begin position="290"/>
        <end position="300"/>
    </location>
</feature>
<sequence length="381" mass="39823">MDRRVHKLAAATLSASVVIALTTTSSATASDDVDVAELATPEMLAAAERDLDLSRQEAIEVFASDLQAMHTQERLEKTLDESEVGAWIDDGELVVAVSDRRAAADVRRAGATPRLVEHSTDELSDVVSTLDDAEAPDASEVYSWYVDVPANTVVVEAAEGAHDAATEWLAETGVDADLVEVETTETVPEPFYDVVGGTAYDVPGSGCSVGFAVQPRGFVTAGHCGNVGTPTTGYNGASQGVFERSVFPGSDGAYVSVNQNWSVTSQVSRWNGTYAQVNGSDVAPIGATTCRSGRTSGYRCGQIEAYNQTVNYSQGPVRGLTRTSACARPGDSGGSFIAAGINAQGVTSGGSGFCGSGGRPQTYFQPVNPMLNAWNLTLVTQ</sequence>
<dbReference type="GO" id="GO:0005576">
    <property type="term" value="C:extracellular region"/>
    <property type="evidence" value="ECO:0007669"/>
    <property type="project" value="InterPro"/>
</dbReference>
<evidence type="ECO:0000256" key="3">
    <source>
        <dbReference type="ARBA" id="ARBA00022729"/>
    </source>
</evidence>
<feature type="active site" description="Charge relay system" evidence="8">
    <location>
        <position position="223"/>
    </location>
</feature>
<gene>
    <name evidence="13" type="ORF">DPM12_01140</name>
</gene>
<dbReference type="InterPro" id="IPR001254">
    <property type="entry name" value="Trypsin_dom"/>
</dbReference>
<dbReference type="Pfam" id="PF00089">
    <property type="entry name" value="Trypsin"/>
    <property type="match status" value="1"/>
</dbReference>
<dbReference type="PROSITE" id="PS00134">
    <property type="entry name" value="TRYPSIN_HIS"/>
    <property type="match status" value="1"/>
</dbReference>
<comment type="similarity">
    <text evidence="1">Belongs to the peptidase S1 family.</text>
</comment>
<dbReference type="InterPro" id="IPR037295">
    <property type="entry name" value="Alpha-lytic_protease_prodomain"/>
</dbReference>